<comment type="caution">
    <text evidence="1">The sequence shown here is derived from an EMBL/GenBank/DDBJ whole genome shotgun (WGS) entry which is preliminary data.</text>
</comment>
<dbReference type="RefSeq" id="WP_206595073.1">
    <property type="nucleotide sequence ID" value="NZ_JAFKCS010000015.1"/>
</dbReference>
<evidence type="ECO:0000313" key="1">
    <source>
        <dbReference type="EMBL" id="MBN7821118.1"/>
    </source>
</evidence>
<protein>
    <recommendedName>
        <fullName evidence="3">DUF4145 domain-containing protein</fullName>
    </recommendedName>
</protein>
<evidence type="ECO:0000313" key="2">
    <source>
        <dbReference type="Proteomes" id="UP000663992"/>
    </source>
</evidence>
<name>A0ABS3CVJ4_9ALTE</name>
<dbReference type="EMBL" id="JAFKCS010000015">
    <property type="protein sequence ID" value="MBN7821118.1"/>
    <property type="molecule type" value="Genomic_DNA"/>
</dbReference>
<dbReference type="Proteomes" id="UP000663992">
    <property type="component" value="Unassembled WGS sequence"/>
</dbReference>
<reference evidence="1 2" key="1">
    <citation type="submission" date="2021-03" db="EMBL/GenBank/DDBJ databases">
        <title>novel species isolated from a fishpond in China.</title>
        <authorList>
            <person name="Lu H."/>
            <person name="Cai Z."/>
        </authorList>
    </citation>
    <scope>NUCLEOTIDE SEQUENCE [LARGE SCALE GENOMIC DNA]</scope>
    <source>
        <strain evidence="1 2">Y57</strain>
    </source>
</reference>
<keyword evidence="2" id="KW-1185">Reference proteome</keyword>
<proteinExistence type="predicted"/>
<evidence type="ECO:0008006" key="3">
    <source>
        <dbReference type="Google" id="ProtNLM"/>
    </source>
</evidence>
<sequence>MDWMQFIVDLLDKLVWPLVVLFVVSLLRKPLTQLVPLMKKLKYKELELEFGRELKAVSEQAVGAFPELKQDQKTLLIASADNLPNAAILESWAVVDDAAERLVRVHQPQVDLNISTRYKLLQDLLISGKLIDTKKGKLFDELRRLRNKVAHAVDFEVGSAQAILYIELCFTLAEHFNALAGTAQEPEPALPGS</sequence>
<organism evidence="1 2">
    <name type="scientific">Bowmanella yangjiangensis</name>
    <dbReference type="NCBI Taxonomy" id="2811230"/>
    <lineage>
        <taxon>Bacteria</taxon>
        <taxon>Pseudomonadati</taxon>
        <taxon>Pseudomonadota</taxon>
        <taxon>Gammaproteobacteria</taxon>
        <taxon>Alteromonadales</taxon>
        <taxon>Alteromonadaceae</taxon>
        <taxon>Bowmanella</taxon>
    </lineage>
</organism>
<gene>
    <name evidence="1" type="ORF">J0A65_14700</name>
</gene>
<accession>A0ABS3CVJ4</accession>